<keyword evidence="2" id="KW-0067">ATP-binding</keyword>
<dbReference type="Pfam" id="PF00072">
    <property type="entry name" value="Response_reg"/>
    <property type="match status" value="1"/>
</dbReference>
<dbReference type="Pfam" id="PF02954">
    <property type="entry name" value="HTH_8"/>
    <property type="match status" value="1"/>
</dbReference>
<evidence type="ECO:0000256" key="2">
    <source>
        <dbReference type="ARBA" id="ARBA00022840"/>
    </source>
</evidence>
<keyword evidence="6" id="KW-0597">Phosphoprotein</keyword>
<reference evidence="10 11" key="1">
    <citation type="submission" date="2019-02" db="EMBL/GenBank/DDBJ databases">
        <title>Deep-cultivation of Planctomycetes and their phenomic and genomic characterization uncovers novel biology.</title>
        <authorList>
            <person name="Wiegand S."/>
            <person name="Jogler M."/>
            <person name="Boedeker C."/>
            <person name="Pinto D."/>
            <person name="Vollmers J."/>
            <person name="Rivas-Marin E."/>
            <person name="Kohn T."/>
            <person name="Peeters S.H."/>
            <person name="Heuer A."/>
            <person name="Rast P."/>
            <person name="Oberbeckmann S."/>
            <person name="Bunk B."/>
            <person name="Jeske O."/>
            <person name="Meyerdierks A."/>
            <person name="Storesund J.E."/>
            <person name="Kallscheuer N."/>
            <person name="Luecker S."/>
            <person name="Lage O.M."/>
            <person name="Pohl T."/>
            <person name="Merkel B.J."/>
            <person name="Hornburger P."/>
            <person name="Mueller R.-W."/>
            <person name="Bruemmer F."/>
            <person name="Labrenz M."/>
            <person name="Spormann A.M."/>
            <person name="Op Den Camp H."/>
            <person name="Overmann J."/>
            <person name="Amann R."/>
            <person name="Jetten M.S.M."/>
            <person name="Mascher T."/>
            <person name="Medema M.H."/>
            <person name="Devos D.P."/>
            <person name="Kaster A.-K."/>
            <person name="Ovreas L."/>
            <person name="Rohde M."/>
            <person name="Galperin M.Y."/>
            <person name="Jogler C."/>
        </authorList>
    </citation>
    <scope>NUCLEOTIDE SEQUENCE [LARGE SCALE GENOMIC DNA]</scope>
    <source>
        <strain evidence="10 11">CA85</strain>
    </source>
</reference>
<evidence type="ECO:0000256" key="5">
    <source>
        <dbReference type="ARBA" id="ARBA00023163"/>
    </source>
</evidence>
<dbReference type="AlphaFoldDB" id="A0A5C5XU04"/>
<feature type="region of interest" description="Disordered" evidence="7">
    <location>
        <begin position="1"/>
        <end position="21"/>
    </location>
</feature>
<keyword evidence="4" id="KW-0238">DNA-binding</keyword>
<evidence type="ECO:0000259" key="8">
    <source>
        <dbReference type="PROSITE" id="PS50045"/>
    </source>
</evidence>
<evidence type="ECO:0000313" key="10">
    <source>
        <dbReference type="EMBL" id="TWT65062.1"/>
    </source>
</evidence>
<dbReference type="InterPro" id="IPR002078">
    <property type="entry name" value="Sigma_54_int"/>
</dbReference>
<dbReference type="Proteomes" id="UP000318053">
    <property type="component" value="Unassembled WGS sequence"/>
</dbReference>
<dbReference type="InterPro" id="IPR027417">
    <property type="entry name" value="P-loop_NTPase"/>
</dbReference>
<organism evidence="10 11">
    <name type="scientific">Allorhodopirellula solitaria</name>
    <dbReference type="NCBI Taxonomy" id="2527987"/>
    <lineage>
        <taxon>Bacteria</taxon>
        <taxon>Pseudomonadati</taxon>
        <taxon>Planctomycetota</taxon>
        <taxon>Planctomycetia</taxon>
        <taxon>Pirellulales</taxon>
        <taxon>Pirellulaceae</taxon>
        <taxon>Allorhodopirellula</taxon>
    </lineage>
</organism>
<dbReference type="PROSITE" id="PS00688">
    <property type="entry name" value="SIGMA54_INTERACT_3"/>
    <property type="match status" value="1"/>
</dbReference>
<dbReference type="Gene3D" id="1.10.8.60">
    <property type="match status" value="1"/>
</dbReference>
<dbReference type="SMART" id="SM00382">
    <property type="entry name" value="AAA"/>
    <property type="match status" value="1"/>
</dbReference>
<dbReference type="Gene3D" id="3.40.50.300">
    <property type="entry name" value="P-loop containing nucleotide triphosphate hydrolases"/>
    <property type="match status" value="1"/>
</dbReference>
<proteinExistence type="predicted"/>
<feature type="domain" description="Sigma-54 factor interaction" evidence="8">
    <location>
        <begin position="163"/>
        <end position="391"/>
    </location>
</feature>
<protein>
    <submittedName>
        <fullName evidence="10">Transcriptional regulatory protein ZraR</fullName>
    </submittedName>
</protein>
<comment type="caution">
    <text evidence="10">The sequence shown here is derived from an EMBL/GenBank/DDBJ whole genome shotgun (WGS) entry which is preliminary data.</text>
</comment>
<dbReference type="PANTHER" id="PTHR32071">
    <property type="entry name" value="TRANSCRIPTIONAL REGULATORY PROTEIN"/>
    <property type="match status" value="1"/>
</dbReference>
<dbReference type="GO" id="GO:0043565">
    <property type="term" value="F:sequence-specific DNA binding"/>
    <property type="evidence" value="ECO:0007669"/>
    <property type="project" value="InterPro"/>
</dbReference>
<dbReference type="Pfam" id="PF00158">
    <property type="entry name" value="Sigma54_activat"/>
    <property type="match status" value="1"/>
</dbReference>
<dbReference type="PROSITE" id="PS50045">
    <property type="entry name" value="SIGMA54_INTERACT_4"/>
    <property type="match status" value="1"/>
</dbReference>
<feature type="modified residue" description="4-aspartylphosphate" evidence="6">
    <location>
        <position position="73"/>
    </location>
</feature>
<dbReference type="InterPro" id="IPR003593">
    <property type="entry name" value="AAA+_ATPase"/>
</dbReference>
<gene>
    <name evidence="10" type="primary">zraR_4</name>
    <name evidence="10" type="ORF">CA85_34070</name>
</gene>
<evidence type="ECO:0000256" key="7">
    <source>
        <dbReference type="SAM" id="MobiDB-lite"/>
    </source>
</evidence>
<sequence length="470" mass="52281">MTEKRKPTAKERAAADKSAQSSMHILFADDEKPLQELMRKELPRMGYRVTVCPDGLTAVETLKRERIDCLLVDLNMPGLNGIEVIAQAREIRPEIEAIVMTANPSTETAIDAIKYGTFDYLTKPTRLADIATLLGRVSERREGKRLLSALMHRLQRAEGHSDLIGDHGSMEAVRKLIGRVAPTDSTVLIRGETGCGKELVARAIHSQSLRAEKPFVAVNCGALPETLIESELFGHTKGSFTGADTTRVGLFEVANGGTLFLDEIGELPLAVQAKLLRVLETGDIRRLGDNDSLHVDVRIVCATHRDLEKMVSEQTFREDLMFRINTFEMRVPPLRERIEDLETLASHLLRRHRRDGVDGQLFTPETITELQNHQWPGNVRELANVIEHASVLCDALPIGVEHLPAHFAQRKLRDDLVGTAPMSLKELEQIAIDRSMKRHDGNKKAVAEELGVSLKTLYNRLSVTAEAEAA</sequence>
<keyword evidence="3" id="KW-0805">Transcription regulation</keyword>
<dbReference type="CDD" id="cd00009">
    <property type="entry name" value="AAA"/>
    <property type="match status" value="1"/>
</dbReference>
<dbReference type="InterPro" id="IPR002197">
    <property type="entry name" value="HTH_Fis"/>
</dbReference>
<dbReference type="FunFam" id="3.40.50.300:FF:000006">
    <property type="entry name" value="DNA-binding transcriptional regulator NtrC"/>
    <property type="match status" value="1"/>
</dbReference>
<dbReference type="SUPFAM" id="SSF52540">
    <property type="entry name" value="P-loop containing nucleoside triphosphate hydrolases"/>
    <property type="match status" value="1"/>
</dbReference>
<accession>A0A5C5XU04</accession>
<dbReference type="PROSITE" id="PS50110">
    <property type="entry name" value="RESPONSE_REGULATORY"/>
    <property type="match status" value="1"/>
</dbReference>
<keyword evidence="11" id="KW-1185">Reference proteome</keyword>
<dbReference type="InterPro" id="IPR001789">
    <property type="entry name" value="Sig_transdc_resp-reg_receiver"/>
</dbReference>
<dbReference type="GO" id="GO:0000160">
    <property type="term" value="P:phosphorelay signal transduction system"/>
    <property type="evidence" value="ECO:0007669"/>
    <property type="project" value="InterPro"/>
</dbReference>
<evidence type="ECO:0000256" key="6">
    <source>
        <dbReference type="PROSITE-ProRule" id="PRU00169"/>
    </source>
</evidence>
<dbReference type="GO" id="GO:0006355">
    <property type="term" value="P:regulation of DNA-templated transcription"/>
    <property type="evidence" value="ECO:0007669"/>
    <property type="project" value="InterPro"/>
</dbReference>
<name>A0A5C5XU04_9BACT</name>
<dbReference type="InterPro" id="IPR009057">
    <property type="entry name" value="Homeodomain-like_sf"/>
</dbReference>
<dbReference type="InterPro" id="IPR011006">
    <property type="entry name" value="CheY-like_superfamily"/>
</dbReference>
<keyword evidence="5" id="KW-0804">Transcription</keyword>
<dbReference type="EMBL" id="SJPK01000008">
    <property type="protein sequence ID" value="TWT65062.1"/>
    <property type="molecule type" value="Genomic_DNA"/>
</dbReference>
<feature type="domain" description="Response regulatory" evidence="9">
    <location>
        <begin position="24"/>
        <end position="138"/>
    </location>
</feature>
<feature type="compositionally biased region" description="Basic and acidic residues" evidence="7">
    <location>
        <begin position="1"/>
        <end position="15"/>
    </location>
</feature>
<dbReference type="SMART" id="SM00448">
    <property type="entry name" value="REC"/>
    <property type="match status" value="1"/>
</dbReference>
<dbReference type="SUPFAM" id="SSF52172">
    <property type="entry name" value="CheY-like"/>
    <property type="match status" value="1"/>
</dbReference>
<evidence type="ECO:0000313" key="11">
    <source>
        <dbReference type="Proteomes" id="UP000318053"/>
    </source>
</evidence>
<dbReference type="InterPro" id="IPR025943">
    <property type="entry name" value="Sigma_54_int_dom_ATP-bd_2"/>
</dbReference>
<evidence type="ECO:0000256" key="4">
    <source>
        <dbReference type="ARBA" id="ARBA00023125"/>
    </source>
</evidence>
<evidence type="ECO:0000256" key="3">
    <source>
        <dbReference type="ARBA" id="ARBA00023015"/>
    </source>
</evidence>
<dbReference type="SUPFAM" id="SSF46689">
    <property type="entry name" value="Homeodomain-like"/>
    <property type="match status" value="1"/>
</dbReference>
<dbReference type="Gene3D" id="1.10.10.60">
    <property type="entry name" value="Homeodomain-like"/>
    <property type="match status" value="1"/>
</dbReference>
<keyword evidence="1" id="KW-0547">Nucleotide-binding</keyword>
<dbReference type="PROSITE" id="PS00676">
    <property type="entry name" value="SIGMA54_INTERACT_2"/>
    <property type="match status" value="1"/>
</dbReference>
<dbReference type="Pfam" id="PF25601">
    <property type="entry name" value="AAA_lid_14"/>
    <property type="match status" value="1"/>
</dbReference>
<dbReference type="PANTHER" id="PTHR32071:SF100">
    <property type="entry name" value="RESPONSE REGULATOR PROTEIN PILR"/>
    <property type="match status" value="1"/>
</dbReference>
<evidence type="ECO:0000259" key="9">
    <source>
        <dbReference type="PROSITE" id="PS50110"/>
    </source>
</evidence>
<dbReference type="CDD" id="cd00156">
    <property type="entry name" value="REC"/>
    <property type="match status" value="1"/>
</dbReference>
<dbReference type="Gene3D" id="3.40.50.2300">
    <property type="match status" value="1"/>
</dbReference>
<evidence type="ECO:0000256" key="1">
    <source>
        <dbReference type="ARBA" id="ARBA00022741"/>
    </source>
</evidence>
<dbReference type="InterPro" id="IPR058031">
    <property type="entry name" value="AAA_lid_NorR"/>
</dbReference>
<dbReference type="InterPro" id="IPR025944">
    <property type="entry name" value="Sigma_54_int_dom_CS"/>
</dbReference>
<dbReference type="GO" id="GO:0005524">
    <property type="term" value="F:ATP binding"/>
    <property type="evidence" value="ECO:0007669"/>
    <property type="project" value="UniProtKB-KW"/>
</dbReference>